<proteinExistence type="predicted"/>
<gene>
    <name evidence="4" type="ORF">X975_19962</name>
</gene>
<keyword evidence="5" id="KW-1185">Reference proteome</keyword>
<dbReference type="CDD" id="cd01259">
    <property type="entry name" value="PH_APBB1IP"/>
    <property type="match status" value="1"/>
</dbReference>
<dbReference type="SUPFAM" id="SSF54236">
    <property type="entry name" value="Ubiquitin-like"/>
    <property type="match status" value="1"/>
</dbReference>
<evidence type="ECO:0000259" key="3">
    <source>
        <dbReference type="PROSITE" id="PS50200"/>
    </source>
</evidence>
<dbReference type="PANTHER" id="PTHR11243:SF23">
    <property type="entry name" value="LD06925P"/>
    <property type="match status" value="1"/>
</dbReference>
<accession>A0A087TET6</accession>
<feature type="region of interest" description="Disordered" evidence="1">
    <location>
        <begin position="750"/>
        <end position="811"/>
    </location>
</feature>
<feature type="region of interest" description="Disordered" evidence="1">
    <location>
        <begin position="481"/>
        <end position="579"/>
    </location>
</feature>
<protein>
    <submittedName>
        <fullName evidence="4">Ras-associated and pleckstrin domains-containing protein 1</fullName>
    </submittedName>
</protein>
<evidence type="ECO:0000313" key="5">
    <source>
        <dbReference type="Proteomes" id="UP000054359"/>
    </source>
</evidence>
<dbReference type="Proteomes" id="UP000054359">
    <property type="component" value="Unassembled WGS sequence"/>
</dbReference>
<dbReference type="Pfam" id="PF00169">
    <property type="entry name" value="PH"/>
    <property type="match status" value="1"/>
</dbReference>
<feature type="domain" description="PH" evidence="2">
    <location>
        <begin position="107"/>
        <end position="217"/>
    </location>
</feature>
<feature type="region of interest" description="Disordered" evidence="1">
    <location>
        <begin position="403"/>
        <end position="423"/>
    </location>
</feature>
<feature type="compositionally biased region" description="Basic and acidic residues" evidence="1">
    <location>
        <begin position="538"/>
        <end position="555"/>
    </location>
</feature>
<feature type="compositionally biased region" description="Polar residues" evidence="1">
    <location>
        <begin position="594"/>
        <end position="603"/>
    </location>
</feature>
<feature type="compositionally biased region" description="Basic residues" evidence="1">
    <location>
        <begin position="802"/>
        <end position="811"/>
    </location>
</feature>
<feature type="region of interest" description="Disordered" evidence="1">
    <location>
        <begin position="288"/>
        <end position="375"/>
    </location>
</feature>
<dbReference type="InterPro" id="IPR039665">
    <property type="entry name" value="PH_APBB1IP"/>
</dbReference>
<feature type="compositionally biased region" description="Pro residues" evidence="1">
    <location>
        <begin position="650"/>
        <end position="664"/>
    </location>
</feature>
<dbReference type="InterPro" id="IPR000159">
    <property type="entry name" value="RA_dom"/>
</dbReference>
<feature type="non-terminal residue" evidence="4">
    <location>
        <position position="811"/>
    </location>
</feature>
<evidence type="ECO:0000313" key="4">
    <source>
        <dbReference type="EMBL" id="KFM63625.1"/>
    </source>
</evidence>
<dbReference type="InterPro" id="IPR029071">
    <property type="entry name" value="Ubiquitin-like_domsf"/>
</dbReference>
<evidence type="ECO:0000259" key="2">
    <source>
        <dbReference type="PROSITE" id="PS50003"/>
    </source>
</evidence>
<sequence>MTVGQVCRLLADKNHVPMDPRWTLLEHLPELFMERIYEDHEYVVENLLLWARDSPNKLQFLEKDEKYDLFINPEEYLLLGSSSEKGSELDDDAKSSLLEEFFSSSSVPEVESALYLKSDGKKAWKKHFFVLRASGIYYCPKGKSKLSKDLICLTTFEMNNIYTGFGWKKKYKAPTDFGFAIKHPQIQTKSSKYIKYLCAEDEQILHQWVMGIRIAKFGPLLKENYDNLMRDIVEEDLETLAHARSFSVSSMAKTLAVSSDSSGSSGSPDRQDISLEDVVFSGPQAAALTPEQSDAEVLSNRSSDSTPTPTPMEWTNPRGAMIRHDSVKSSTSSSSGCLSERSSVSTPTAEQVPFEPTEFPTGTLKRKPSITPKIPLTNTTRNIAKQSEDNIHLSLARDRLSHSNSIGNSATLSKSVSRRFSLRRSQTDDQIMVNGMMKSVYRKSSELAAVNSKAEEPEKTLCDFPLPPPPLATSSSIESLDIALLPPPPPEAFRGSTTSLDSLPPPPPPLDLSEECSWPSTSSLNSLPPPPSPQTTPTRERPKLKSSDSPNKDKSVPFVPRKPWGNDRRLSEADIQQPPLPFLAELKLGVGSLSRCSTKQPQRTVVDCDTWKNNSPTNGPPACPKPDGRAIPVAPTTLDIVPNLPSSYMPSPPPPPPPPPPPTSTIPSRSVKFVDRPSPPTRNEETKLSQNASGLLRRMQAPATLPGYKASPIPCPPKSFLRDLQKVMEKKWKVAQQLSVDLTATPNEILGFRDPCYLPPVSHSQTLGHPPPPPPPPLPHTMRPRSSSQSKQRKSFEDSATPKKRPPPPPP</sequence>
<dbReference type="STRING" id="407821.A0A087TET6"/>
<dbReference type="GO" id="GO:0007165">
    <property type="term" value="P:signal transduction"/>
    <property type="evidence" value="ECO:0007669"/>
    <property type="project" value="InterPro"/>
</dbReference>
<evidence type="ECO:0000256" key="1">
    <source>
        <dbReference type="SAM" id="MobiDB-lite"/>
    </source>
</evidence>
<dbReference type="PANTHER" id="PTHR11243">
    <property type="entry name" value="GROWTH FACTOR RECEPTOR-BOUND PROTEIN"/>
    <property type="match status" value="1"/>
</dbReference>
<dbReference type="Pfam" id="PF21989">
    <property type="entry name" value="RA_2"/>
    <property type="match status" value="1"/>
</dbReference>
<feature type="compositionally biased region" description="Low complexity" evidence="1">
    <location>
        <begin position="328"/>
        <end position="345"/>
    </location>
</feature>
<dbReference type="SUPFAM" id="SSF50729">
    <property type="entry name" value="PH domain-like"/>
    <property type="match status" value="1"/>
</dbReference>
<dbReference type="Gene3D" id="3.10.20.90">
    <property type="entry name" value="Phosphatidylinositol 3-kinase Catalytic Subunit, Chain A, domain 1"/>
    <property type="match status" value="1"/>
</dbReference>
<feature type="compositionally biased region" description="Low complexity" evidence="1">
    <location>
        <begin position="517"/>
        <end position="526"/>
    </location>
</feature>
<feature type="compositionally biased region" description="Pro residues" evidence="1">
    <location>
        <begin position="769"/>
        <end position="779"/>
    </location>
</feature>
<dbReference type="SMART" id="SM00233">
    <property type="entry name" value="PH"/>
    <property type="match status" value="1"/>
</dbReference>
<dbReference type="InterPro" id="IPR001849">
    <property type="entry name" value="PH_domain"/>
</dbReference>
<reference evidence="4 5" key="1">
    <citation type="submission" date="2013-11" db="EMBL/GenBank/DDBJ databases">
        <title>Genome sequencing of Stegodyphus mimosarum.</title>
        <authorList>
            <person name="Bechsgaard J."/>
        </authorList>
    </citation>
    <scope>NUCLEOTIDE SEQUENCE [LARGE SCALE GENOMIC DNA]</scope>
</reference>
<dbReference type="OMA" id="HEHLIEN"/>
<dbReference type="PROSITE" id="PS50200">
    <property type="entry name" value="RA"/>
    <property type="match status" value="1"/>
</dbReference>
<name>A0A087TET6_STEMI</name>
<dbReference type="PROSITE" id="PS50003">
    <property type="entry name" value="PH_DOMAIN"/>
    <property type="match status" value="1"/>
</dbReference>
<dbReference type="InterPro" id="IPR011993">
    <property type="entry name" value="PH-like_dom_sf"/>
</dbReference>
<dbReference type="InterPro" id="IPR039664">
    <property type="entry name" value="GRB/APBB1IP"/>
</dbReference>
<feature type="compositionally biased region" description="Polar residues" evidence="1">
    <location>
        <begin position="403"/>
        <end position="415"/>
    </location>
</feature>
<organism evidence="4 5">
    <name type="scientific">Stegodyphus mimosarum</name>
    <name type="common">African social velvet spider</name>
    <dbReference type="NCBI Taxonomy" id="407821"/>
    <lineage>
        <taxon>Eukaryota</taxon>
        <taxon>Metazoa</taxon>
        <taxon>Ecdysozoa</taxon>
        <taxon>Arthropoda</taxon>
        <taxon>Chelicerata</taxon>
        <taxon>Arachnida</taxon>
        <taxon>Araneae</taxon>
        <taxon>Araneomorphae</taxon>
        <taxon>Entelegynae</taxon>
        <taxon>Eresoidea</taxon>
        <taxon>Eresidae</taxon>
        <taxon>Stegodyphus</taxon>
    </lineage>
</organism>
<dbReference type="EMBL" id="KK114886">
    <property type="protein sequence ID" value="KFM63625.1"/>
    <property type="molecule type" value="Genomic_DNA"/>
</dbReference>
<feature type="region of interest" description="Disordered" evidence="1">
    <location>
        <begin position="592"/>
        <end position="718"/>
    </location>
</feature>
<dbReference type="OrthoDB" id="6235964at2759"/>
<dbReference type="AlphaFoldDB" id="A0A087TET6"/>
<feature type="domain" description="Ras-associating" evidence="3">
    <location>
        <begin position="1"/>
        <end position="65"/>
    </location>
</feature>
<dbReference type="Gene3D" id="2.30.29.30">
    <property type="entry name" value="Pleckstrin-homology domain (PH domain)/Phosphotyrosine-binding domain (PTB)"/>
    <property type="match status" value="1"/>
</dbReference>